<proteinExistence type="inferred from homology"/>
<organism evidence="5 6">
    <name type="scientific">Holothuria leucospilota</name>
    <name type="common">Black long sea cucumber</name>
    <name type="synonym">Mertensiothuria leucospilota</name>
    <dbReference type="NCBI Taxonomy" id="206669"/>
    <lineage>
        <taxon>Eukaryota</taxon>
        <taxon>Metazoa</taxon>
        <taxon>Echinodermata</taxon>
        <taxon>Eleutherozoa</taxon>
        <taxon>Echinozoa</taxon>
        <taxon>Holothuroidea</taxon>
        <taxon>Aspidochirotacea</taxon>
        <taxon>Aspidochirotida</taxon>
        <taxon>Holothuriidae</taxon>
        <taxon>Holothuria</taxon>
    </lineage>
</organism>
<keyword evidence="6" id="KW-1185">Reference proteome</keyword>
<dbReference type="OrthoDB" id="771136at2759"/>
<feature type="chain" id="PRO_5040413340" evidence="3">
    <location>
        <begin position="18"/>
        <end position="215"/>
    </location>
</feature>
<dbReference type="AlphaFoldDB" id="A0A9Q0YKM4"/>
<dbReference type="GO" id="GO:0004190">
    <property type="term" value="F:aspartic-type endopeptidase activity"/>
    <property type="evidence" value="ECO:0007669"/>
    <property type="project" value="InterPro"/>
</dbReference>
<keyword evidence="2" id="KW-1015">Disulfide bond</keyword>
<dbReference type="SUPFAM" id="SSF50630">
    <property type="entry name" value="Acid proteases"/>
    <property type="match status" value="1"/>
</dbReference>
<reference evidence="5" key="1">
    <citation type="submission" date="2021-10" db="EMBL/GenBank/DDBJ databases">
        <title>Tropical sea cucumber genome reveals ecological adaptation and Cuvierian tubules defense mechanism.</title>
        <authorList>
            <person name="Chen T."/>
        </authorList>
    </citation>
    <scope>NUCLEOTIDE SEQUENCE</scope>
    <source>
        <strain evidence="5">Nanhai2018</strain>
        <tissue evidence="5">Muscle</tissue>
    </source>
</reference>
<evidence type="ECO:0000259" key="4">
    <source>
        <dbReference type="PROSITE" id="PS51767"/>
    </source>
</evidence>
<dbReference type="PROSITE" id="PS00141">
    <property type="entry name" value="ASP_PROTEASE"/>
    <property type="match status" value="1"/>
</dbReference>
<dbReference type="Gene3D" id="2.40.70.10">
    <property type="entry name" value="Acid Proteases"/>
    <property type="match status" value="1"/>
</dbReference>
<evidence type="ECO:0000313" key="6">
    <source>
        <dbReference type="Proteomes" id="UP001152320"/>
    </source>
</evidence>
<dbReference type="InterPro" id="IPR033121">
    <property type="entry name" value="PEPTIDASE_A1"/>
</dbReference>
<dbReference type="Proteomes" id="UP001152320">
    <property type="component" value="Chromosome 19"/>
</dbReference>
<dbReference type="InterPro" id="IPR001969">
    <property type="entry name" value="Aspartic_peptidase_AS"/>
</dbReference>
<dbReference type="FunFam" id="2.40.70.10:FF:000008">
    <property type="entry name" value="Cathepsin D"/>
    <property type="match status" value="1"/>
</dbReference>
<evidence type="ECO:0000256" key="1">
    <source>
        <dbReference type="ARBA" id="ARBA00007447"/>
    </source>
</evidence>
<name>A0A9Q0YKM4_HOLLE</name>
<dbReference type="InterPro" id="IPR001461">
    <property type="entry name" value="Aspartic_peptidase_A1"/>
</dbReference>
<comment type="similarity">
    <text evidence="1">Belongs to the peptidase A1 family.</text>
</comment>
<sequence>MMKALLILSFVLTVAYAIQRIPLTRVETVRSRLIRTKAPADKLEELGSGLRVMQVNGSPVILKDYLDAQYYGPVSIGTPPQNFQVVFDTGSSNFWVPSSTCPWSDIACKLHNKYNHDDSSTYVANGTKFAIPYGSGDCSGFLSKDIVTLGGIKIKNQIFGEATSEPGLTWIAAQFDGILGMGYPSISVDKVTPPFDMIMKQKLIKSNVFGVYLSK</sequence>
<dbReference type="Pfam" id="PF00026">
    <property type="entry name" value="Asp"/>
    <property type="match status" value="1"/>
</dbReference>
<gene>
    <name evidence="5" type="ORF">HOLleu_36862</name>
</gene>
<accession>A0A9Q0YKM4</accession>
<evidence type="ECO:0000256" key="2">
    <source>
        <dbReference type="PIRSR" id="PIRSR601461-2"/>
    </source>
</evidence>
<feature type="domain" description="Peptidase A1" evidence="4">
    <location>
        <begin position="70"/>
        <end position="215"/>
    </location>
</feature>
<dbReference type="EMBL" id="JAIZAY010000019">
    <property type="protein sequence ID" value="KAJ8024202.1"/>
    <property type="molecule type" value="Genomic_DNA"/>
</dbReference>
<dbReference type="PANTHER" id="PTHR47966">
    <property type="entry name" value="BETA-SITE APP-CLEAVING ENZYME, ISOFORM A-RELATED"/>
    <property type="match status" value="1"/>
</dbReference>
<dbReference type="GO" id="GO:0006508">
    <property type="term" value="P:proteolysis"/>
    <property type="evidence" value="ECO:0007669"/>
    <property type="project" value="InterPro"/>
</dbReference>
<dbReference type="InterPro" id="IPR021109">
    <property type="entry name" value="Peptidase_aspartic_dom_sf"/>
</dbReference>
<evidence type="ECO:0000313" key="5">
    <source>
        <dbReference type="EMBL" id="KAJ8024202.1"/>
    </source>
</evidence>
<comment type="caution">
    <text evidence="5">The sequence shown here is derived from an EMBL/GenBank/DDBJ whole genome shotgun (WGS) entry which is preliminary data.</text>
</comment>
<evidence type="ECO:0000256" key="3">
    <source>
        <dbReference type="SAM" id="SignalP"/>
    </source>
</evidence>
<protein>
    <submittedName>
        <fullName evidence="5">Cathepsin D</fullName>
    </submittedName>
</protein>
<dbReference type="PROSITE" id="PS51767">
    <property type="entry name" value="PEPTIDASE_A1"/>
    <property type="match status" value="1"/>
</dbReference>
<keyword evidence="3" id="KW-0732">Signal</keyword>
<feature type="disulfide bond" evidence="2">
    <location>
        <begin position="101"/>
        <end position="108"/>
    </location>
</feature>
<dbReference type="PANTHER" id="PTHR47966:SF51">
    <property type="entry name" value="BETA-SITE APP-CLEAVING ENZYME, ISOFORM A-RELATED"/>
    <property type="match status" value="1"/>
</dbReference>
<feature type="signal peptide" evidence="3">
    <location>
        <begin position="1"/>
        <end position="17"/>
    </location>
</feature>